<evidence type="ECO:0000313" key="1">
    <source>
        <dbReference type="EMBL" id="CAN82827.1"/>
    </source>
</evidence>
<proteinExistence type="predicted"/>
<gene>
    <name evidence="1" type="ORF">VITISV_039845</name>
</gene>
<protein>
    <submittedName>
        <fullName evidence="1">Uncharacterized protein</fullName>
    </submittedName>
</protein>
<organism evidence="1">
    <name type="scientific">Vitis vinifera</name>
    <name type="common">Grape</name>
    <dbReference type="NCBI Taxonomy" id="29760"/>
    <lineage>
        <taxon>Eukaryota</taxon>
        <taxon>Viridiplantae</taxon>
        <taxon>Streptophyta</taxon>
        <taxon>Embryophyta</taxon>
        <taxon>Tracheophyta</taxon>
        <taxon>Spermatophyta</taxon>
        <taxon>Magnoliopsida</taxon>
        <taxon>eudicotyledons</taxon>
        <taxon>Gunneridae</taxon>
        <taxon>Pentapetalae</taxon>
        <taxon>rosids</taxon>
        <taxon>Vitales</taxon>
        <taxon>Vitaceae</taxon>
        <taxon>Viteae</taxon>
        <taxon>Vitis</taxon>
    </lineage>
</organism>
<reference evidence="1" key="1">
    <citation type="journal article" date="2007" name="PLoS ONE">
        <title>The first genome sequence of an elite grapevine cultivar (Pinot noir Vitis vinifera L.): coping with a highly heterozygous genome.</title>
        <authorList>
            <person name="Velasco R."/>
            <person name="Zharkikh A."/>
            <person name="Troggio M."/>
            <person name="Cartwright D.A."/>
            <person name="Cestaro A."/>
            <person name="Pruss D."/>
            <person name="Pindo M."/>
            <person name="FitzGerald L.M."/>
            <person name="Vezzulli S."/>
            <person name="Reid J."/>
            <person name="Malacarne G."/>
            <person name="Iliev D."/>
            <person name="Coppola G."/>
            <person name="Wardell B."/>
            <person name="Micheletti D."/>
            <person name="Macalma T."/>
            <person name="Facci M."/>
            <person name="Mitchell J.T."/>
            <person name="Perazzolli M."/>
            <person name="Eldredge G."/>
            <person name="Gatto P."/>
            <person name="Oyzerski R."/>
            <person name="Moretto M."/>
            <person name="Gutin N."/>
            <person name="Stefanini M."/>
            <person name="Chen Y."/>
            <person name="Segala C."/>
            <person name="Davenport C."/>
            <person name="Dematte L."/>
            <person name="Mraz A."/>
            <person name="Battilana J."/>
            <person name="Stormo K."/>
            <person name="Costa F."/>
            <person name="Tao Q."/>
            <person name="Si-Ammour A."/>
            <person name="Harkins T."/>
            <person name="Lackey A."/>
            <person name="Perbost C."/>
            <person name="Taillon B."/>
            <person name="Stella A."/>
            <person name="Solovyev V."/>
            <person name="Fawcett J.A."/>
            <person name="Sterck L."/>
            <person name="Vandepoele K."/>
            <person name="Grando S.M."/>
            <person name="Toppo S."/>
            <person name="Moser C."/>
            <person name="Lanchbury J."/>
            <person name="Bogden R."/>
            <person name="Skolnick M."/>
            <person name="Sgaramella V."/>
            <person name="Bhatnagar S.K."/>
            <person name="Fontana P."/>
            <person name="Gutin A."/>
            <person name="Van de Peer Y."/>
            <person name="Salamini F."/>
            <person name="Viola R."/>
        </authorList>
    </citation>
    <scope>NUCLEOTIDE SEQUENCE</scope>
</reference>
<dbReference type="AlphaFoldDB" id="A5B409"/>
<sequence>MRGKYAPVWHAAANLKLLEMAKKGLYESRTTHHSELMSTKNSGTMVSEANTTYLVSSDENCDGHVRERSPPWLNEGNTPQYGIRCIGSVLITRE</sequence>
<dbReference type="EMBL" id="AM445898">
    <property type="protein sequence ID" value="CAN82827.1"/>
    <property type="molecule type" value="Genomic_DNA"/>
</dbReference>
<name>A5B409_VITVI</name>
<accession>A5B409</accession>